<evidence type="ECO:0000256" key="2">
    <source>
        <dbReference type="ARBA" id="ARBA00006931"/>
    </source>
</evidence>
<dbReference type="GeneID" id="108629632"/>
<dbReference type="InterPro" id="IPR029058">
    <property type="entry name" value="AB_hydrolase_fold"/>
</dbReference>
<keyword evidence="12" id="KW-1185">Reference proteome</keyword>
<evidence type="ECO:0000259" key="11">
    <source>
        <dbReference type="Pfam" id="PF07819"/>
    </source>
</evidence>
<feature type="transmembrane region" description="Helical" evidence="10">
    <location>
        <begin position="901"/>
        <end position="920"/>
    </location>
</feature>
<dbReference type="Proteomes" id="UP000694925">
    <property type="component" value="Unplaced"/>
</dbReference>
<evidence type="ECO:0000256" key="10">
    <source>
        <dbReference type="RuleBase" id="RU365011"/>
    </source>
</evidence>
<feature type="transmembrane region" description="Helical" evidence="10">
    <location>
        <begin position="674"/>
        <end position="695"/>
    </location>
</feature>
<evidence type="ECO:0000313" key="13">
    <source>
        <dbReference type="RefSeq" id="XP_026673260.1"/>
    </source>
</evidence>
<keyword evidence="4 10" id="KW-0812">Transmembrane</keyword>
<feature type="transmembrane region" description="Helical" evidence="10">
    <location>
        <begin position="702"/>
        <end position="721"/>
    </location>
</feature>
<comment type="subcellular location">
    <subcellularLocation>
        <location evidence="1">Endoplasmic reticulum membrane</location>
        <topology evidence="1">Multi-pass membrane protein</topology>
    </subcellularLocation>
</comment>
<dbReference type="RefSeq" id="XP_026673260.1">
    <property type="nucleotide sequence ID" value="XM_026817459.1"/>
</dbReference>
<evidence type="ECO:0000256" key="3">
    <source>
        <dbReference type="ARBA" id="ARBA00022448"/>
    </source>
</evidence>
<keyword evidence="7 10" id="KW-0653">Protein transport</keyword>
<keyword evidence="9 10" id="KW-0472">Membrane</keyword>
<dbReference type="Pfam" id="PF07819">
    <property type="entry name" value="PGAP1"/>
    <property type="match status" value="1"/>
</dbReference>
<protein>
    <recommendedName>
        <fullName evidence="10">GPI inositol-deacylase</fullName>
        <ecNumber evidence="10">3.1.-.-</ecNumber>
    </recommendedName>
</protein>
<feature type="transmembrane region" description="Helical" evidence="10">
    <location>
        <begin position="651"/>
        <end position="668"/>
    </location>
</feature>
<keyword evidence="6 10" id="KW-0256">Endoplasmic reticulum</keyword>
<feature type="transmembrane region" description="Helical" evidence="10">
    <location>
        <begin position="845"/>
        <end position="864"/>
    </location>
</feature>
<evidence type="ECO:0000256" key="8">
    <source>
        <dbReference type="ARBA" id="ARBA00022989"/>
    </source>
</evidence>
<dbReference type="InterPro" id="IPR039529">
    <property type="entry name" value="PGAP1/BST1"/>
</dbReference>
<dbReference type="GO" id="GO:0005789">
    <property type="term" value="C:endoplasmic reticulum membrane"/>
    <property type="evidence" value="ECO:0007669"/>
    <property type="project" value="UniProtKB-SubCell"/>
</dbReference>
<reference evidence="13" key="1">
    <citation type="submission" date="2025-08" db="UniProtKB">
        <authorList>
            <consortium name="RefSeq"/>
        </authorList>
    </citation>
    <scope>IDENTIFICATION</scope>
    <source>
        <tissue evidence="13">Whole body</tissue>
    </source>
</reference>
<dbReference type="GO" id="GO:0006888">
    <property type="term" value="P:endoplasmic reticulum to Golgi vesicle-mediated transport"/>
    <property type="evidence" value="ECO:0007669"/>
    <property type="project" value="TreeGrafter"/>
</dbReference>
<feature type="domain" description="GPI inositol-deacylase PGAP1-like alpha/beta" evidence="11">
    <location>
        <begin position="105"/>
        <end position="314"/>
    </location>
</feature>
<evidence type="ECO:0000256" key="4">
    <source>
        <dbReference type="ARBA" id="ARBA00022692"/>
    </source>
</evidence>
<dbReference type="AlphaFoldDB" id="A0AAJ7S859"/>
<dbReference type="GO" id="GO:0050185">
    <property type="term" value="F:phosphatidylinositol deacylase activity"/>
    <property type="evidence" value="ECO:0007669"/>
    <property type="project" value="TreeGrafter"/>
</dbReference>
<comment type="function">
    <text evidence="10">Involved in inositol deacylation of GPI-anchored proteins which plays important roles in the quality control and ER-associated degradation of GPI-anchored proteins.</text>
</comment>
<gene>
    <name evidence="13" type="primary">LOC108629632</name>
</gene>
<comment type="similarity">
    <text evidence="2 10">Belongs to the GPI inositol-deacylase family.</text>
</comment>
<evidence type="ECO:0000256" key="1">
    <source>
        <dbReference type="ARBA" id="ARBA00004477"/>
    </source>
</evidence>
<keyword evidence="5 10" id="KW-0378">Hydrolase</keyword>
<dbReference type="GO" id="GO:0006505">
    <property type="term" value="P:GPI anchor metabolic process"/>
    <property type="evidence" value="ECO:0007669"/>
    <property type="project" value="TreeGrafter"/>
</dbReference>
<dbReference type="EC" id="3.1.-.-" evidence="10"/>
<dbReference type="PANTHER" id="PTHR15495">
    <property type="entry name" value="NEGATIVE REGULATOR OF VESICLE FORMATION-RELATED"/>
    <property type="match status" value="1"/>
</dbReference>
<dbReference type="CTD" id="80055"/>
<organism evidence="12 13">
    <name type="scientific">Ceratina calcarata</name>
    <dbReference type="NCBI Taxonomy" id="156304"/>
    <lineage>
        <taxon>Eukaryota</taxon>
        <taxon>Metazoa</taxon>
        <taxon>Ecdysozoa</taxon>
        <taxon>Arthropoda</taxon>
        <taxon>Hexapoda</taxon>
        <taxon>Insecta</taxon>
        <taxon>Pterygota</taxon>
        <taxon>Neoptera</taxon>
        <taxon>Endopterygota</taxon>
        <taxon>Hymenoptera</taxon>
        <taxon>Apocrita</taxon>
        <taxon>Aculeata</taxon>
        <taxon>Apoidea</taxon>
        <taxon>Anthophila</taxon>
        <taxon>Apidae</taxon>
        <taxon>Ceratina</taxon>
        <taxon>Zadontomerus</taxon>
    </lineage>
</organism>
<keyword evidence="3 10" id="KW-0813">Transport</keyword>
<dbReference type="GO" id="GO:0015031">
    <property type="term" value="P:protein transport"/>
    <property type="evidence" value="ECO:0007669"/>
    <property type="project" value="UniProtKB-KW"/>
</dbReference>
<sequence length="921" mass="105145">MNEMCRIRSIFIYTVCFLLLMLFLLFYILGAARYVTDFEENTCDMTYMFEYPQYVIRKNFKRLFTTLLYYQRISLDNEIEQRYPRYGLYAYGEGFVTEKLRRMFFSGIPVLFIPGNVGSHEQVRSLASVSLRKSLNDRTPFHFDYFTVSLGKDYSALYGGVLMDETTYVSHCIRKILSLYKTNVESIVLIGHSMGGIIAKGSLVMTPNVNASVASIIFTLATPHIPTLVLDHTFASYYHNLEDRLSAIKDAGTSVISIGGGPRDILITPTQTLDTTANINVISNTVPAVWKSTDHLSILWCKQLVFSVVRSLFDCVSYAQRQARIFPKSEERIRALSYHLNHRASGKKFYSYKEKIQFEFGGEWIENIQRNYAWSNENLSKRTSPVYLMIRLNGQPDHLTIDTTNLETKDWLFVCSASSVQGQSRVCNWGWNLTNRTRIMPDPLKHRLRKTVDLDLQDLLKYSGVTHVVVRILPDSLEDHVVTVNVDLYSYDARVIGPIGGNGLLKDLLTKPKVRRSDLGHVRYYVLFGEFINTVTVELKVRSECTDPKHAMVELQEPWSVGVSQIQFFTVVDNGPKTMKVQTRPRQPDVFPSLRLTLDPACSYMIDIKKAGIIDRISCIVRDRWHLLYTTAVALLLLILSTRITHGHERTPILVITICLSFCYELTFECLVASAILCVFTIGLCCSVVLLGSLAHSIAVRFLARAIAFSTTWSDWLLGGLNQLPFITALLVLSLIPATCGALAMIVSVFLYFLNLTRMYEDYLEELLMGSLRQHFSWMARFRSTKNNNEERHDNDDNEDTKQKIFNHLLFFLLWCLTAIPAVPSALVWARNFSYDMRLSNEDPLLLQSWILLVTYSTMGWVQIPSNDRKIRSQILSSILCFLGWVVLLMGATPRPSFCQYYVPPVMALAIGTVALNFIFL</sequence>
<evidence type="ECO:0000313" key="12">
    <source>
        <dbReference type="Proteomes" id="UP000694925"/>
    </source>
</evidence>
<keyword evidence="8 10" id="KW-1133">Transmembrane helix</keyword>
<proteinExistence type="inferred from homology"/>
<dbReference type="PANTHER" id="PTHR15495:SF7">
    <property type="entry name" value="GPI INOSITOL-DEACYLASE"/>
    <property type="match status" value="1"/>
</dbReference>
<name>A0AAJ7S859_9HYME</name>
<dbReference type="Pfam" id="PF24660">
    <property type="entry name" value="PGAP1_3rd"/>
    <property type="match status" value="1"/>
</dbReference>
<dbReference type="InterPro" id="IPR012908">
    <property type="entry name" value="PGAP1-ab_dom-like"/>
</dbReference>
<evidence type="ECO:0000256" key="9">
    <source>
        <dbReference type="ARBA" id="ARBA00023136"/>
    </source>
</evidence>
<evidence type="ECO:0000256" key="7">
    <source>
        <dbReference type="ARBA" id="ARBA00022927"/>
    </source>
</evidence>
<feature type="transmembrane region" description="Helical" evidence="10">
    <location>
        <begin position="809"/>
        <end position="830"/>
    </location>
</feature>
<feature type="transmembrane region" description="Helical" evidence="10">
    <location>
        <begin position="727"/>
        <end position="754"/>
    </location>
</feature>
<dbReference type="SUPFAM" id="SSF53474">
    <property type="entry name" value="alpha/beta-Hydrolases"/>
    <property type="match status" value="1"/>
</dbReference>
<feature type="transmembrane region" description="Helical" evidence="10">
    <location>
        <begin position="876"/>
        <end position="895"/>
    </location>
</feature>
<evidence type="ECO:0000256" key="6">
    <source>
        <dbReference type="ARBA" id="ARBA00022824"/>
    </source>
</evidence>
<evidence type="ECO:0000256" key="5">
    <source>
        <dbReference type="ARBA" id="ARBA00022801"/>
    </source>
</evidence>
<feature type="transmembrane region" description="Helical" evidence="10">
    <location>
        <begin position="625"/>
        <end position="644"/>
    </location>
</feature>
<dbReference type="Gene3D" id="3.40.50.1820">
    <property type="entry name" value="alpha/beta hydrolase"/>
    <property type="match status" value="1"/>
</dbReference>
<accession>A0AAJ7S859</accession>
<feature type="transmembrane region" description="Helical" evidence="10">
    <location>
        <begin position="12"/>
        <end position="35"/>
    </location>
</feature>